<evidence type="ECO:0000313" key="1">
    <source>
        <dbReference type="EMBL" id="EMD35074.1"/>
    </source>
</evidence>
<dbReference type="OrthoDB" id="10636543at2759"/>
<organism evidence="1 2">
    <name type="scientific">Ceriporiopsis subvermispora (strain B)</name>
    <name type="common">White-rot fungus</name>
    <name type="synonym">Gelatoporia subvermispora</name>
    <dbReference type="NCBI Taxonomy" id="914234"/>
    <lineage>
        <taxon>Eukaryota</taxon>
        <taxon>Fungi</taxon>
        <taxon>Dikarya</taxon>
        <taxon>Basidiomycota</taxon>
        <taxon>Agaricomycotina</taxon>
        <taxon>Agaricomycetes</taxon>
        <taxon>Polyporales</taxon>
        <taxon>Gelatoporiaceae</taxon>
        <taxon>Gelatoporia</taxon>
    </lineage>
</organism>
<dbReference type="EMBL" id="KB445801">
    <property type="protein sequence ID" value="EMD35074.1"/>
    <property type="molecule type" value="Genomic_DNA"/>
</dbReference>
<gene>
    <name evidence="1" type="ORF">CERSUDRAFT_116570</name>
</gene>
<reference evidence="1 2" key="1">
    <citation type="journal article" date="2012" name="Proc. Natl. Acad. Sci. U.S.A.">
        <title>Comparative genomics of Ceriporiopsis subvermispora and Phanerochaete chrysosporium provide insight into selective ligninolysis.</title>
        <authorList>
            <person name="Fernandez-Fueyo E."/>
            <person name="Ruiz-Duenas F.J."/>
            <person name="Ferreira P."/>
            <person name="Floudas D."/>
            <person name="Hibbett D.S."/>
            <person name="Canessa P."/>
            <person name="Larrondo L.F."/>
            <person name="James T.Y."/>
            <person name="Seelenfreund D."/>
            <person name="Lobos S."/>
            <person name="Polanco R."/>
            <person name="Tello M."/>
            <person name="Honda Y."/>
            <person name="Watanabe T."/>
            <person name="Watanabe T."/>
            <person name="Ryu J.S."/>
            <person name="Kubicek C.P."/>
            <person name="Schmoll M."/>
            <person name="Gaskell J."/>
            <person name="Hammel K.E."/>
            <person name="St John F.J."/>
            <person name="Vanden Wymelenberg A."/>
            <person name="Sabat G."/>
            <person name="Splinter BonDurant S."/>
            <person name="Syed K."/>
            <person name="Yadav J.S."/>
            <person name="Doddapaneni H."/>
            <person name="Subramanian V."/>
            <person name="Lavin J.L."/>
            <person name="Oguiza J.A."/>
            <person name="Perez G."/>
            <person name="Pisabarro A.G."/>
            <person name="Ramirez L."/>
            <person name="Santoyo F."/>
            <person name="Master E."/>
            <person name="Coutinho P.M."/>
            <person name="Henrissat B."/>
            <person name="Lombard V."/>
            <person name="Magnuson J.K."/>
            <person name="Kuees U."/>
            <person name="Hori C."/>
            <person name="Igarashi K."/>
            <person name="Samejima M."/>
            <person name="Held B.W."/>
            <person name="Barry K.W."/>
            <person name="LaButti K.M."/>
            <person name="Lapidus A."/>
            <person name="Lindquist E.A."/>
            <person name="Lucas S.M."/>
            <person name="Riley R."/>
            <person name="Salamov A.A."/>
            <person name="Hoffmeister D."/>
            <person name="Schwenk D."/>
            <person name="Hadar Y."/>
            <person name="Yarden O."/>
            <person name="de Vries R.P."/>
            <person name="Wiebenga A."/>
            <person name="Stenlid J."/>
            <person name="Eastwood D."/>
            <person name="Grigoriev I.V."/>
            <person name="Berka R.M."/>
            <person name="Blanchette R.A."/>
            <person name="Kersten P."/>
            <person name="Martinez A.T."/>
            <person name="Vicuna R."/>
            <person name="Cullen D."/>
        </authorList>
    </citation>
    <scope>NUCLEOTIDE SEQUENCE [LARGE SCALE GENOMIC DNA]</scope>
    <source>
        <strain evidence="1 2">B</strain>
    </source>
</reference>
<proteinExistence type="predicted"/>
<name>M2PGE8_CERS8</name>
<evidence type="ECO:0000313" key="2">
    <source>
        <dbReference type="Proteomes" id="UP000016930"/>
    </source>
</evidence>
<dbReference type="Proteomes" id="UP000016930">
    <property type="component" value="Unassembled WGS sequence"/>
</dbReference>
<protein>
    <submittedName>
        <fullName evidence="1">Uncharacterized protein</fullName>
    </submittedName>
</protein>
<keyword evidence="2" id="KW-1185">Reference proteome</keyword>
<dbReference type="AlphaFoldDB" id="M2PGE8"/>
<dbReference type="HOGENOM" id="CLU_2049409_0_0_1"/>
<accession>M2PGE8</accession>
<sequence>MDYVDCILSYILRRSNAQAAAAHDGDVYAIFPENQRPPSNKIDFIHFLEQLAPQVDTDQDGLGMLVTRVRGPSVRLFPSIRTIYAGKRKEGSPKSFAQPLQKPLDEDVTSFPRALVSLKR</sequence>